<dbReference type="RefSeq" id="WP_118035180.1">
    <property type="nucleotide sequence ID" value="NZ_JAQDGF010000007.1"/>
</dbReference>
<gene>
    <name evidence="1" type="ORF">DW272_06885</name>
</gene>
<name>A0A414SEX5_9FIRM</name>
<sequence length="101" mass="11131">MAKKINITDKLNFESNPIIVIGDLEVEVKSDAETVLRLMGVFAENSELQAVGEALELIFSPEDVEKICKMEKDGKKLSANSLMTIIQSAMELVMGEDKGEQ</sequence>
<dbReference type="EMBL" id="QRHZ01000003">
    <property type="protein sequence ID" value="RHG17758.1"/>
    <property type="molecule type" value="Genomic_DNA"/>
</dbReference>
<accession>A0A414SEX5</accession>
<organism evidence="1 2">
    <name type="scientific">Blautia obeum</name>
    <dbReference type="NCBI Taxonomy" id="40520"/>
    <lineage>
        <taxon>Bacteria</taxon>
        <taxon>Bacillati</taxon>
        <taxon>Bacillota</taxon>
        <taxon>Clostridia</taxon>
        <taxon>Lachnospirales</taxon>
        <taxon>Lachnospiraceae</taxon>
        <taxon>Blautia</taxon>
    </lineage>
</organism>
<dbReference type="Proteomes" id="UP000284220">
    <property type="component" value="Unassembled WGS sequence"/>
</dbReference>
<proteinExistence type="predicted"/>
<protein>
    <submittedName>
        <fullName evidence="1">Uncharacterized protein</fullName>
    </submittedName>
</protein>
<comment type="caution">
    <text evidence="1">The sequence shown here is derived from an EMBL/GenBank/DDBJ whole genome shotgun (WGS) entry which is preliminary data.</text>
</comment>
<evidence type="ECO:0000313" key="1">
    <source>
        <dbReference type="EMBL" id="RHG17758.1"/>
    </source>
</evidence>
<reference evidence="1 2" key="1">
    <citation type="submission" date="2018-08" db="EMBL/GenBank/DDBJ databases">
        <title>A genome reference for cultivated species of the human gut microbiota.</title>
        <authorList>
            <person name="Zou Y."/>
            <person name="Xue W."/>
            <person name="Luo G."/>
        </authorList>
    </citation>
    <scope>NUCLEOTIDE SEQUENCE [LARGE SCALE GENOMIC DNA]</scope>
    <source>
        <strain evidence="1 2">AM22-9LB</strain>
    </source>
</reference>
<evidence type="ECO:0000313" key="2">
    <source>
        <dbReference type="Proteomes" id="UP000284220"/>
    </source>
</evidence>
<dbReference type="AlphaFoldDB" id="A0A414SEX5"/>